<evidence type="ECO:0000313" key="4">
    <source>
        <dbReference type="EMBL" id="RKF81735.1"/>
    </source>
</evidence>
<dbReference type="STRING" id="62708.A0A420J4P0"/>
<dbReference type="Pfam" id="PF08583">
    <property type="entry name" value="Cmc1"/>
    <property type="match status" value="2"/>
</dbReference>
<comment type="similarity">
    <text evidence="1 3">Belongs to the CMC family.</text>
</comment>
<reference evidence="4 5" key="1">
    <citation type="journal article" date="2018" name="BMC Genomics">
        <title>Comparative genome analyses reveal sequence features reflecting distinct modes of host-adaptation between dicot and monocot powdery mildew.</title>
        <authorList>
            <person name="Wu Y."/>
            <person name="Ma X."/>
            <person name="Pan Z."/>
            <person name="Kale S.D."/>
            <person name="Song Y."/>
            <person name="King H."/>
            <person name="Zhang Q."/>
            <person name="Presley C."/>
            <person name="Deng X."/>
            <person name="Wei C.I."/>
            <person name="Xiao S."/>
        </authorList>
    </citation>
    <scope>NUCLEOTIDE SEQUENCE [LARGE SCALE GENOMIC DNA]</scope>
    <source>
        <strain evidence="4">UMSG3</strain>
    </source>
</reference>
<keyword evidence="5" id="KW-1185">Reference proteome</keyword>
<sequence length="103" mass="11890">MHPHLHTKHNGACEELMNALDKCQSVNYSLAHFYTCKFKINLCDFGSAKGFLWKAVGMCNDDKTALNKCLREQRLLRTKANREAANIKNKKIREFWDDIDANS</sequence>
<comment type="function">
    <text evidence="3">Required for mitochondrial cytochrome c oxidase (COX) assembly and respiration.</text>
</comment>
<dbReference type="EMBL" id="MCBQ01003241">
    <property type="protein sequence ID" value="RKF81735.1"/>
    <property type="molecule type" value="Genomic_DNA"/>
</dbReference>
<comment type="subcellular location">
    <subcellularLocation>
        <location evidence="3">Mitochondrion inner membrane</location>
    </subcellularLocation>
</comment>
<keyword evidence="2" id="KW-1015">Disulfide bond</keyword>
<keyword evidence="3" id="KW-0472">Membrane</keyword>
<evidence type="ECO:0000256" key="3">
    <source>
        <dbReference type="RuleBase" id="RU364104"/>
    </source>
</evidence>
<dbReference type="Proteomes" id="UP000283383">
    <property type="component" value="Unassembled WGS sequence"/>
</dbReference>
<comment type="caution">
    <text evidence="4">The sequence shown here is derived from an EMBL/GenBank/DDBJ whole genome shotgun (WGS) entry which is preliminary data.</text>
</comment>
<proteinExistence type="inferred from homology"/>
<protein>
    <recommendedName>
        <fullName evidence="3">COX assembly mitochondrial protein</fullName>
    </recommendedName>
</protein>
<keyword evidence="3" id="KW-0496">Mitochondrion</keyword>
<evidence type="ECO:0000256" key="1">
    <source>
        <dbReference type="ARBA" id="ARBA00007347"/>
    </source>
</evidence>
<organism evidence="4 5">
    <name type="scientific">Golovinomyces cichoracearum</name>
    <dbReference type="NCBI Taxonomy" id="62708"/>
    <lineage>
        <taxon>Eukaryota</taxon>
        <taxon>Fungi</taxon>
        <taxon>Dikarya</taxon>
        <taxon>Ascomycota</taxon>
        <taxon>Pezizomycotina</taxon>
        <taxon>Leotiomycetes</taxon>
        <taxon>Erysiphales</taxon>
        <taxon>Erysiphaceae</taxon>
        <taxon>Golovinomyces</taxon>
    </lineage>
</organism>
<evidence type="ECO:0000256" key="2">
    <source>
        <dbReference type="ARBA" id="ARBA00023157"/>
    </source>
</evidence>
<accession>A0A420J4P0</accession>
<gene>
    <name evidence="4" type="ORF">GcM3_032002</name>
</gene>
<evidence type="ECO:0000313" key="5">
    <source>
        <dbReference type="Proteomes" id="UP000283383"/>
    </source>
</evidence>
<name>A0A420J4P0_9PEZI</name>
<keyword evidence="3" id="KW-0999">Mitochondrion inner membrane</keyword>
<dbReference type="GO" id="GO:0005743">
    <property type="term" value="C:mitochondrial inner membrane"/>
    <property type="evidence" value="ECO:0007669"/>
    <property type="project" value="UniProtKB-SubCell"/>
</dbReference>
<dbReference type="AlphaFoldDB" id="A0A420J4P0"/>
<dbReference type="InterPro" id="IPR013892">
    <property type="entry name" value="Cyt_c_biogenesis_Cmc1-like"/>
</dbReference>
<keyword evidence="3" id="KW-0143">Chaperone</keyword>